<feature type="chain" id="PRO_5042177216" evidence="1">
    <location>
        <begin position="26"/>
        <end position="127"/>
    </location>
</feature>
<evidence type="ECO:0000313" key="2">
    <source>
        <dbReference type="EMBL" id="KAK4380443.1"/>
    </source>
</evidence>
<dbReference type="Proteomes" id="UP001291623">
    <property type="component" value="Unassembled WGS sequence"/>
</dbReference>
<dbReference type="EMBL" id="JAVYJV010000001">
    <property type="protein sequence ID" value="KAK4380443.1"/>
    <property type="molecule type" value="Genomic_DNA"/>
</dbReference>
<reference evidence="2" key="1">
    <citation type="submission" date="2023-12" db="EMBL/GenBank/DDBJ databases">
        <title>Genome assembly of Anisodus tanguticus.</title>
        <authorList>
            <person name="Wang Y.-J."/>
        </authorList>
    </citation>
    <scope>NUCLEOTIDE SEQUENCE</scope>
    <source>
        <strain evidence="2">KB-2021</strain>
        <tissue evidence="2">Leaf</tissue>
    </source>
</reference>
<name>A0AAE1SZK1_9SOLA</name>
<evidence type="ECO:0000313" key="3">
    <source>
        <dbReference type="Proteomes" id="UP001291623"/>
    </source>
</evidence>
<protein>
    <submittedName>
        <fullName evidence="2">Uncharacterized protein</fullName>
    </submittedName>
</protein>
<dbReference type="AlphaFoldDB" id="A0AAE1SZK1"/>
<keyword evidence="1" id="KW-0732">Signal</keyword>
<keyword evidence="3" id="KW-1185">Reference proteome</keyword>
<proteinExistence type="predicted"/>
<evidence type="ECO:0000256" key="1">
    <source>
        <dbReference type="SAM" id="SignalP"/>
    </source>
</evidence>
<feature type="signal peptide" evidence="1">
    <location>
        <begin position="1"/>
        <end position="25"/>
    </location>
</feature>
<accession>A0AAE1SZK1</accession>
<comment type="caution">
    <text evidence="2">The sequence shown here is derived from an EMBL/GenBank/DDBJ whole genome shotgun (WGS) entry which is preliminary data.</text>
</comment>
<gene>
    <name evidence="2" type="ORF">RND71_002305</name>
</gene>
<sequence length="127" mass="13820">MAKSSNAMVCMIFIMFVLFSPLTHATPSSAPKATSPIMPLKLSTSSRSTRIAQDHKHVLDFNAVLAIKAYASIAGQVFQGSGYHHGAITYIVQAAIPQSQSYDQTTDNNEQGETIMANIKGLFQREE</sequence>
<organism evidence="2 3">
    <name type="scientific">Anisodus tanguticus</name>
    <dbReference type="NCBI Taxonomy" id="243964"/>
    <lineage>
        <taxon>Eukaryota</taxon>
        <taxon>Viridiplantae</taxon>
        <taxon>Streptophyta</taxon>
        <taxon>Embryophyta</taxon>
        <taxon>Tracheophyta</taxon>
        <taxon>Spermatophyta</taxon>
        <taxon>Magnoliopsida</taxon>
        <taxon>eudicotyledons</taxon>
        <taxon>Gunneridae</taxon>
        <taxon>Pentapetalae</taxon>
        <taxon>asterids</taxon>
        <taxon>lamiids</taxon>
        <taxon>Solanales</taxon>
        <taxon>Solanaceae</taxon>
        <taxon>Solanoideae</taxon>
        <taxon>Hyoscyameae</taxon>
        <taxon>Anisodus</taxon>
    </lineage>
</organism>